<organism evidence="1 2">
    <name type="scientific">Oceanispirochaeta crateris</name>
    <dbReference type="NCBI Taxonomy" id="2518645"/>
    <lineage>
        <taxon>Bacteria</taxon>
        <taxon>Pseudomonadati</taxon>
        <taxon>Spirochaetota</taxon>
        <taxon>Spirochaetia</taxon>
        <taxon>Spirochaetales</taxon>
        <taxon>Spirochaetaceae</taxon>
        <taxon>Oceanispirochaeta</taxon>
    </lineage>
</organism>
<dbReference type="AlphaFoldDB" id="A0A5C1QPR5"/>
<keyword evidence="2" id="KW-1185">Reference proteome</keyword>
<evidence type="ECO:0000313" key="1">
    <source>
        <dbReference type="EMBL" id="QEN09328.1"/>
    </source>
</evidence>
<dbReference type="Proteomes" id="UP000324209">
    <property type="component" value="Chromosome"/>
</dbReference>
<proteinExistence type="predicted"/>
<reference evidence="1 2" key="1">
    <citation type="submission" date="2019-02" db="EMBL/GenBank/DDBJ databases">
        <title>Complete Genome Sequence and Methylome Analysis of free living Spirochaetas.</title>
        <authorList>
            <person name="Fomenkov A."/>
            <person name="Dubinina G."/>
            <person name="Leshcheva N."/>
            <person name="Mikheeva N."/>
            <person name="Grabovich M."/>
            <person name="Vincze T."/>
            <person name="Roberts R.J."/>
        </authorList>
    </citation>
    <scope>NUCLEOTIDE SEQUENCE [LARGE SCALE GENOMIC DNA]</scope>
    <source>
        <strain evidence="1 2">K2</strain>
    </source>
</reference>
<evidence type="ECO:0000313" key="2">
    <source>
        <dbReference type="Proteomes" id="UP000324209"/>
    </source>
</evidence>
<accession>A0A5C1QPR5</accession>
<dbReference type="RefSeq" id="WP_149487403.1">
    <property type="nucleotide sequence ID" value="NZ_CP036150.1"/>
</dbReference>
<dbReference type="EMBL" id="CP036150">
    <property type="protein sequence ID" value="QEN09328.1"/>
    <property type="molecule type" value="Genomic_DNA"/>
</dbReference>
<sequence length="429" mass="47529">MKRLIGLFAAMATAALTLTCTVSDLFSEYDGQSFLSTTSLQSDNWELMPDYSFETGTTAEDYMDYSLESATGGPNGGPVYRLEIKNLLQNGDFEDTSASPAYSPWFIYDEVTPEIVASPAASVIDVITGTNEISNRTVFFSTDTGYRAAIKLKDSFVNPETYISDQNYVFNFSYRTASIIKMFFEPDWSESSGGFLDTYGFQSSGGAGGSQEDTSLSNNNIFAPIDPELAEARGPNVFGAQNTSYPTLGDTWTFATDKSQSGYFDNFRIVRDTAGDFDLRLRLKLDLDHRQDLELIPGYYRFSVYVKDETITSLNTFNSDRVELSITGYDTSNQISTEDSQVFYKDETLHDLYSQSGEGYTGDWSSSWIQLVLASDKLIQLPNISQDPVMELTISPSNPGTSDAGWNRLTAGSVLISEPVLEYSSTPWD</sequence>
<dbReference type="OrthoDB" id="371296at2"/>
<dbReference type="KEGG" id="ock:EXM22_15575"/>
<gene>
    <name evidence="1" type="ORF">EXM22_15575</name>
</gene>
<name>A0A5C1QPR5_9SPIO</name>
<protein>
    <submittedName>
        <fullName evidence="1">Uncharacterized protein</fullName>
    </submittedName>
</protein>